<dbReference type="GO" id="GO:0006508">
    <property type="term" value="P:proteolysis"/>
    <property type="evidence" value="ECO:0007669"/>
    <property type="project" value="UniProtKB-KW"/>
</dbReference>
<dbReference type="InterPro" id="IPR001818">
    <property type="entry name" value="Pept_M10_metallopeptidase"/>
</dbReference>
<keyword evidence="4" id="KW-0862">Zinc</keyword>
<proteinExistence type="predicted"/>
<feature type="domain" description="Peptidase metallopeptidase" evidence="6">
    <location>
        <begin position="45"/>
        <end position="196"/>
    </location>
</feature>
<sequence length="2157" mass="236267">MSASSAPTYPWYQSACADLAPARVQFSAVDKDTPNAIAFAVLAKASLLWNNGAVITYAFISGTPSQQNKVNTVIADWGHYTNVTFSRVDIASTPLPNVRITFDATAGNWSTVGTLANSVQDVTLATMNLAGVQDTPDTQLSERGIILHEFGHVLGLTHEHPKSISLDPTATTSFYEYNQGWSASDVKKNILDVYSKHTLSNYMKPDNVSIMRNFMPKEMNLEQLDVQPSAYLSDMDKALMVVNYPPNQLDSVAKQWTLSHALDVLGVPKLDKHAMLLARPVDLRNQFALWFAQEAMKRGGASESSSPGSIPIPGRGVDSNADKLRDDGWCCSEQPEFLASAREQKQSGASRALGPARGVSVRESILWEPGYTIKYYLQQSEYRTDKLEESRESRLKWLVYCMNEWAGYSGIQFARTDNSQESDIRIFFHEEINYPHPRPNSWSAIGTNCRTWINNPDRYSGEVFTTLYLKLDEGLLEADHPHFEWNVGTIRHELGHTLGLRHEQASPLSQTSFVEPSDGGVVTAGDEVGIWTDWDPQSVMLYKNLALRGTMGQKTKENNEISVKDGHFVRALYAPNEGVLSASATALGLSQGAVATIINRARVAMSPGSSSKPTWSTAIVAARNELQWQLQLQYGPGGLQPTVSHGLEGPGSGEGVSQEVTSDLGTEWCGSQTPKMIESMSTETSNAARAIGPSRGVAVRSQTLWSPGETIKYFFQQPEYRIAHDYPGLKPEEFRQWRLYWIRSCMDEWQAASGLKLEEVFTEAEASVKIFFHEPYSEQYNQPFVQVKHSWCVFGTKSKTYRNSFFDQGGNYTTTMYLIQQYPGNLDMLDPYVRYTVAAWLHELGHLLGLRHEQASPLAPGNVVSAPETGLHTSDLIGSFTSFDPDSIMLYPNLWIGQTASKTAYKFNISSMDKTLVKALYAQDQPTLEDAVKALGLSGAALAAVIDLVPFLPRSQAEWNTAMQNARGELGQQLWILHGRRGPPPARAIQNGPSSGAAPVPGRGITNGESGEEVMSRTDWCGSESVEAIEEMRDADRGAARALGPSRGVIASRDILWNPGEIIKYYLQQPEYRLTHDTNGRVKPVPERARRIAILQECMTEWEACSGVWFVEVFQESDADVKVWFHEKYTPVPDYVQTYTEAKVSWSVFGTKCRKADYVNNYLSRGGNSKTTLLLRQHYEGDYSLSDPNLLYIKADWRHELGHLLGLRHEQMHPQSNLVVMPEVVADATEVIGGYTNYDPASIMLYRGIQIQGTMLYTSYNTELSHTDKIFVRALYAQDVGTLETASRALGLSNAAVTLVTNHDHVAAVAAFDTDGWIAAMGPARKELAQQLWINAGRPLGISPARGINPVPSSGANPLPLPGRAADPNAGGQYAWDTGSAGIYGQFIKPVVVNESEFRLTDQLYDVAEVVSGPNGVSMSQVYETVLNNLIPVFRSNGLAQQQDQIRQWLLRDVKTTAWIREIIDGQHTAGKISSSDDSENDGTVVAASGATVGPAFAVSNKLEDGTITRMELSNALMQEYLQAKQAWEVERDAMIEEALQLKLGSGESSAALNALTRKLAHTTAAREAQLSAKYADAVVRGYTHNVREYIGYLDIRTPAEALQDAKDSLREAAMSSMDGSLKVYPVQMTPIDWFEGLSTSFTMEDLTQDPELIVQQIRAKSTQLDVLNSQLTALRFGSQGDPEEMRDAVASAQARLDSAQSNLALKYSSNVIAMVKTCYTSDGALDEGQVAQLDEKGDLVGVVLDTLISDMQATSSAQNSLTSASRAYSQALAGYALAQATDTRQQQEQIQIQISGITEEVNELTARYTSLNRVNSRPAAKDLDAASQVPLADVPTFPVANDTSGGSRWQEIEINHEVESNTSSSDSSASASASSMHVNLWLASASTSSSESQAKSKSEARTYKNNVTIGFRATLVTVDRGGWFQPQFFKQSGSFYHVDPSISWSKWPAGVKNVTELKEQPQRVFDALNANSLLPSFPVGYILCKDITIKISESASATDTAKSNARKEASASGGILCFSYSSSSSSSSNSDSYSFQSCSDGFVVRIPGPQILGYIMQMTDNDATTNMPAKLPSDFFIPDADYDAATAGIGPANGLGPARALGAPPVATTSPFLEEIDSVLKKANVSPETMKGVRAAMEKEFSKLSKETADLIRSEA</sequence>
<dbReference type="InterPro" id="IPR024079">
    <property type="entry name" value="MetalloPept_cat_dom_sf"/>
</dbReference>
<reference evidence="7 8" key="1">
    <citation type="submission" date="2018-11" db="EMBL/GenBank/DDBJ databases">
        <title>Genome assembly of Steccherinum ochraceum LE-BIN_3174, the white-rot fungus of the Steccherinaceae family (The Residual Polyporoid clade, Polyporales, Basidiomycota).</title>
        <authorList>
            <person name="Fedorova T.V."/>
            <person name="Glazunova O.A."/>
            <person name="Landesman E.O."/>
            <person name="Moiseenko K.V."/>
            <person name="Psurtseva N.V."/>
            <person name="Savinova O.S."/>
            <person name="Shakhova N.V."/>
            <person name="Tyazhelova T.V."/>
            <person name="Vasina D.V."/>
        </authorList>
    </citation>
    <scope>NUCLEOTIDE SEQUENCE [LARGE SCALE GENOMIC DNA]</scope>
    <source>
        <strain evidence="7 8">LE-BIN_3174</strain>
    </source>
</reference>
<evidence type="ECO:0000256" key="1">
    <source>
        <dbReference type="ARBA" id="ARBA00022670"/>
    </source>
</evidence>
<dbReference type="SMART" id="SM00235">
    <property type="entry name" value="ZnMc"/>
    <property type="match status" value="1"/>
</dbReference>
<dbReference type="InterPro" id="IPR001506">
    <property type="entry name" value="Peptidase_M12A"/>
</dbReference>
<comment type="caution">
    <text evidence="7">The sequence shown here is derived from an EMBL/GenBank/DDBJ whole genome shotgun (WGS) entry which is preliminary data.</text>
</comment>
<evidence type="ECO:0000256" key="5">
    <source>
        <dbReference type="SAM" id="MobiDB-lite"/>
    </source>
</evidence>
<dbReference type="Proteomes" id="UP000292702">
    <property type="component" value="Unassembled WGS sequence"/>
</dbReference>
<keyword evidence="1" id="KW-0645">Protease</keyword>
<dbReference type="OrthoDB" id="291007at2759"/>
<dbReference type="PANTHER" id="PTHR10127:SF850">
    <property type="entry name" value="METALLOENDOPEPTIDASE"/>
    <property type="match status" value="1"/>
</dbReference>
<dbReference type="GO" id="GO:0004222">
    <property type="term" value="F:metalloendopeptidase activity"/>
    <property type="evidence" value="ECO:0007669"/>
    <property type="project" value="InterPro"/>
</dbReference>
<keyword evidence="2" id="KW-0479">Metal-binding</keyword>
<dbReference type="InterPro" id="IPR006026">
    <property type="entry name" value="Peptidase_Metallo"/>
</dbReference>
<name>A0A4R0RI64_9APHY</name>
<dbReference type="Gene3D" id="3.40.390.10">
    <property type="entry name" value="Collagenase (Catalytic Domain)"/>
    <property type="match status" value="4"/>
</dbReference>
<protein>
    <recommendedName>
        <fullName evidence="6">Peptidase metallopeptidase domain-containing protein</fullName>
    </recommendedName>
</protein>
<dbReference type="EMBL" id="RWJN01000121">
    <property type="protein sequence ID" value="TCD66802.1"/>
    <property type="molecule type" value="Genomic_DNA"/>
</dbReference>
<evidence type="ECO:0000256" key="4">
    <source>
        <dbReference type="ARBA" id="ARBA00022833"/>
    </source>
</evidence>
<keyword evidence="3" id="KW-0378">Hydrolase</keyword>
<dbReference type="Pfam" id="PF01400">
    <property type="entry name" value="Astacin"/>
    <property type="match status" value="1"/>
</dbReference>
<dbReference type="Pfam" id="PF00413">
    <property type="entry name" value="Peptidase_M10"/>
    <property type="match status" value="1"/>
</dbReference>
<evidence type="ECO:0000259" key="6">
    <source>
        <dbReference type="SMART" id="SM00235"/>
    </source>
</evidence>
<keyword evidence="8" id="KW-1185">Reference proteome</keyword>
<organism evidence="7 8">
    <name type="scientific">Steccherinum ochraceum</name>
    <dbReference type="NCBI Taxonomy" id="92696"/>
    <lineage>
        <taxon>Eukaryota</taxon>
        <taxon>Fungi</taxon>
        <taxon>Dikarya</taxon>
        <taxon>Basidiomycota</taxon>
        <taxon>Agaricomycotina</taxon>
        <taxon>Agaricomycetes</taxon>
        <taxon>Polyporales</taxon>
        <taxon>Steccherinaceae</taxon>
        <taxon>Steccherinum</taxon>
    </lineage>
</organism>
<evidence type="ECO:0000256" key="3">
    <source>
        <dbReference type="ARBA" id="ARBA00022801"/>
    </source>
</evidence>
<feature type="region of interest" description="Disordered" evidence="5">
    <location>
        <begin position="990"/>
        <end position="1015"/>
    </location>
</feature>
<dbReference type="STRING" id="92696.A0A4R0RI64"/>
<gene>
    <name evidence="7" type="ORF">EIP91_000938</name>
</gene>
<dbReference type="GO" id="GO:0008270">
    <property type="term" value="F:zinc ion binding"/>
    <property type="evidence" value="ECO:0007669"/>
    <property type="project" value="InterPro"/>
</dbReference>
<accession>A0A4R0RI64</accession>
<dbReference type="SUPFAM" id="SSF55486">
    <property type="entry name" value="Metalloproteases ('zincins'), catalytic domain"/>
    <property type="match status" value="4"/>
</dbReference>
<evidence type="ECO:0000256" key="2">
    <source>
        <dbReference type="ARBA" id="ARBA00022723"/>
    </source>
</evidence>
<evidence type="ECO:0000313" key="8">
    <source>
        <dbReference type="Proteomes" id="UP000292702"/>
    </source>
</evidence>
<dbReference type="GO" id="GO:0031012">
    <property type="term" value="C:extracellular matrix"/>
    <property type="evidence" value="ECO:0007669"/>
    <property type="project" value="InterPro"/>
</dbReference>
<evidence type="ECO:0000313" key="7">
    <source>
        <dbReference type="EMBL" id="TCD66802.1"/>
    </source>
</evidence>
<dbReference type="PANTHER" id="PTHR10127">
    <property type="entry name" value="DISCOIDIN, CUB, EGF, LAMININ , AND ZINC METALLOPROTEASE DOMAIN CONTAINING"/>
    <property type="match status" value="1"/>
</dbReference>